<dbReference type="Proteomes" id="UP000765802">
    <property type="component" value="Unassembled WGS sequence"/>
</dbReference>
<dbReference type="RefSeq" id="WP_187257405.1">
    <property type="nucleotide sequence ID" value="NZ_JBHULF010000006.1"/>
</dbReference>
<accession>A0ABR7MC03</accession>
<evidence type="ECO:0000313" key="1">
    <source>
        <dbReference type="EMBL" id="MBC6492083.1"/>
    </source>
</evidence>
<gene>
    <name evidence="1" type="ORF">BC349_13560</name>
</gene>
<organism evidence="1 2">
    <name type="scientific">Flavihumibacter stibioxidans</name>
    <dbReference type="NCBI Taxonomy" id="1834163"/>
    <lineage>
        <taxon>Bacteria</taxon>
        <taxon>Pseudomonadati</taxon>
        <taxon>Bacteroidota</taxon>
        <taxon>Chitinophagia</taxon>
        <taxon>Chitinophagales</taxon>
        <taxon>Chitinophagaceae</taxon>
        <taxon>Flavihumibacter</taxon>
    </lineage>
</organism>
<keyword evidence="2" id="KW-1185">Reference proteome</keyword>
<dbReference type="PROSITE" id="PS51257">
    <property type="entry name" value="PROKAR_LIPOPROTEIN"/>
    <property type="match status" value="1"/>
</dbReference>
<protein>
    <recommendedName>
        <fullName evidence="3">GOLD domain-containing protein</fullName>
    </recommendedName>
</protein>
<reference evidence="1 2" key="1">
    <citation type="submission" date="2016-07" db="EMBL/GenBank/DDBJ databases">
        <title>Genome analysis of Flavihumibacter stibioxidans YS-17.</title>
        <authorList>
            <person name="Shi K."/>
            <person name="Han Y."/>
            <person name="Wang G."/>
        </authorList>
    </citation>
    <scope>NUCLEOTIDE SEQUENCE [LARGE SCALE GENOMIC DNA]</scope>
    <source>
        <strain evidence="1 2">YS-17</strain>
    </source>
</reference>
<evidence type="ECO:0000313" key="2">
    <source>
        <dbReference type="Proteomes" id="UP000765802"/>
    </source>
</evidence>
<sequence>MKKIVFIAFAMVGLVACLKTNNIPPSERILVPITISATNLPDTANVGDTIVAAVRVTAPNLCYRFEGFDSFNSGEKQYDIQAVGSKPNPDLPSTGCEQTVYVKDTTFKFKLPFTGKYVLRFYNGQQIFSADTLIIK</sequence>
<comment type="caution">
    <text evidence="1">The sequence shown here is derived from an EMBL/GenBank/DDBJ whole genome shotgun (WGS) entry which is preliminary data.</text>
</comment>
<name>A0ABR7MC03_9BACT</name>
<evidence type="ECO:0008006" key="3">
    <source>
        <dbReference type="Google" id="ProtNLM"/>
    </source>
</evidence>
<proteinExistence type="predicted"/>
<dbReference type="EMBL" id="MBUA01000027">
    <property type="protein sequence ID" value="MBC6492083.1"/>
    <property type="molecule type" value="Genomic_DNA"/>
</dbReference>